<name>A0A0D6QV43_ARACU</name>
<dbReference type="SUPFAM" id="SSF51569">
    <property type="entry name" value="Aldolase"/>
    <property type="match status" value="1"/>
</dbReference>
<proteinExistence type="predicted"/>
<dbReference type="GO" id="GO:0009423">
    <property type="term" value="P:chorismate biosynthetic process"/>
    <property type="evidence" value="ECO:0007669"/>
    <property type="project" value="TreeGrafter"/>
</dbReference>
<accession>A0A0D6QV43</accession>
<dbReference type="Pfam" id="PF01487">
    <property type="entry name" value="DHquinase_I"/>
    <property type="match status" value="1"/>
</dbReference>
<dbReference type="Gene3D" id="3.20.20.70">
    <property type="entry name" value="Aldolase class I"/>
    <property type="match status" value="1"/>
</dbReference>
<dbReference type="AlphaFoldDB" id="A0A0D6QV43"/>
<evidence type="ECO:0008006" key="2">
    <source>
        <dbReference type="Google" id="ProtNLM"/>
    </source>
</evidence>
<dbReference type="PANTHER" id="PTHR21089:SF1">
    <property type="entry name" value="BIFUNCTIONAL 3-DEHYDROQUINATE DEHYDRATASE_SHIKIMATE DEHYDROGENASE, CHLOROPLASTIC"/>
    <property type="match status" value="1"/>
</dbReference>
<dbReference type="EMBL" id="GCKF01045335">
    <property type="protein sequence ID" value="JAG93878.1"/>
    <property type="molecule type" value="Transcribed_RNA"/>
</dbReference>
<organism evidence="1">
    <name type="scientific">Araucaria cunninghamii</name>
    <name type="common">Hoop pine</name>
    <name type="synonym">Moreton Bay pine</name>
    <dbReference type="NCBI Taxonomy" id="56994"/>
    <lineage>
        <taxon>Eukaryota</taxon>
        <taxon>Viridiplantae</taxon>
        <taxon>Streptophyta</taxon>
        <taxon>Embryophyta</taxon>
        <taxon>Tracheophyta</taxon>
        <taxon>Spermatophyta</taxon>
        <taxon>Pinopsida</taxon>
        <taxon>Pinidae</taxon>
        <taxon>Conifers II</taxon>
        <taxon>Araucariales</taxon>
        <taxon>Araucariaceae</taxon>
        <taxon>Araucaria</taxon>
    </lineage>
</organism>
<dbReference type="InterPro" id="IPR013785">
    <property type="entry name" value="Aldolase_TIM"/>
</dbReference>
<dbReference type="InterPro" id="IPR001381">
    <property type="entry name" value="DHquinase_I"/>
</dbReference>
<dbReference type="GO" id="GO:0004764">
    <property type="term" value="F:shikimate 3-dehydrogenase (NADP+) activity"/>
    <property type="evidence" value="ECO:0007669"/>
    <property type="project" value="InterPro"/>
</dbReference>
<dbReference type="PANTHER" id="PTHR21089">
    <property type="entry name" value="SHIKIMATE DEHYDROGENASE"/>
    <property type="match status" value="1"/>
</dbReference>
<protein>
    <recommendedName>
        <fullName evidence="2">3-dehydroquinate dehydratase</fullName>
    </recommendedName>
</protein>
<sequence length="175" mass="19595">MAQNGFLVCSPVMGETVEKMLSQIQLANECGADCVELRLDCLNGFNAASDLEKLLKGRVLRAIVTCRDYNGPDDDFKECKHFLNGGGVFSKVPSSLFVRWVTVDFAPALVKSVVLNSETTFTKPVHIFDLMAYIEPLSIEMDPVVDEVIEARGIKQFFKKFQGTEWEITNTFTRT</sequence>
<reference evidence="1" key="1">
    <citation type="submission" date="2015-03" db="EMBL/GenBank/DDBJ databases">
        <title>A transcriptome of Araucaria cunninghamii, an australian fine timber species.</title>
        <authorList>
            <person name="Jing Yi C.J.Y."/>
            <person name="Yin San L.Y.S."/>
            <person name="Abdul Karim S.S."/>
            <person name="Wan Azmi N.N."/>
            <person name="Hercus R.R."/>
            <person name="Croft L.L."/>
        </authorList>
    </citation>
    <scope>NUCLEOTIDE SEQUENCE</scope>
    <source>
        <strain evidence="1">MI0301</strain>
        <tissue evidence="1">Leaf</tissue>
    </source>
</reference>
<dbReference type="GO" id="GO:0003855">
    <property type="term" value="F:3-dehydroquinate dehydratase activity"/>
    <property type="evidence" value="ECO:0007669"/>
    <property type="project" value="InterPro"/>
</dbReference>
<dbReference type="GO" id="GO:0019632">
    <property type="term" value="P:shikimate metabolic process"/>
    <property type="evidence" value="ECO:0007669"/>
    <property type="project" value="TreeGrafter"/>
</dbReference>
<evidence type="ECO:0000313" key="1">
    <source>
        <dbReference type="EMBL" id="JAG93878.1"/>
    </source>
</evidence>
<dbReference type="InterPro" id="IPR022893">
    <property type="entry name" value="Shikimate_DH_fam"/>
</dbReference>